<reference evidence="2 3" key="1">
    <citation type="submission" date="2016-11" db="EMBL/GenBank/DDBJ databases">
        <authorList>
            <person name="Jaros S."/>
            <person name="Januszkiewicz K."/>
            <person name="Wedrychowicz H."/>
        </authorList>
    </citation>
    <scope>NUCLEOTIDE SEQUENCE [LARGE SCALE GENOMIC DNA]</scope>
    <source>
        <strain evidence="2 3">DSM 21425</strain>
    </source>
</reference>
<feature type="transmembrane region" description="Helical" evidence="1">
    <location>
        <begin position="43"/>
        <end position="62"/>
    </location>
</feature>
<proteinExistence type="predicted"/>
<keyword evidence="3" id="KW-1185">Reference proteome</keyword>
<gene>
    <name evidence="2" type="ORF">SAMN04488096_10850</name>
</gene>
<keyword evidence="1" id="KW-0472">Membrane</keyword>
<sequence>MKIIRRILIFSLLTILTQVGGVIYFLSILLIPQKSFKKSLQQFILFLGLYMLATLVIVPYLAPVFGREKIRETNSLQARSIFFVLANRNYVVPELNESLREISAKFNNENPGIKMLYLDASFPFFNHFPLLPHLSHHDGKKIDVSLIYENNDGTLNNKKPSVSGYGVFEEPTLTEYSQIDICKERGYWQYDYPKYLTFGSINRDIKFSKKGTRQLVNLILKQNNVEKLFIEPHLKTRLQLNHTKIRFHGCQAVRHDDHIHFQLK</sequence>
<keyword evidence="1" id="KW-1133">Transmembrane helix</keyword>
<name>A0A1M6GHZ8_9FLAO</name>
<evidence type="ECO:0000256" key="1">
    <source>
        <dbReference type="SAM" id="Phobius"/>
    </source>
</evidence>
<evidence type="ECO:0000313" key="3">
    <source>
        <dbReference type="Proteomes" id="UP000184225"/>
    </source>
</evidence>
<dbReference type="RefSeq" id="WP_073152455.1">
    <property type="nucleotide sequence ID" value="NZ_FQYY01000008.1"/>
</dbReference>
<dbReference type="STRING" id="579105.SAMN04488096_10850"/>
<dbReference type="InterPro" id="IPR009045">
    <property type="entry name" value="Zn_M74/Hedgehog-like"/>
</dbReference>
<dbReference type="AlphaFoldDB" id="A0A1M6GHZ8"/>
<dbReference type="SUPFAM" id="SSF55166">
    <property type="entry name" value="Hedgehog/DD-peptidase"/>
    <property type="match status" value="1"/>
</dbReference>
<evidence type="ECO:0000313" key="2">
    <source>
        <dbReference type="EMBL" id="SHJ09587.1"/>
    </source>
</evidence>
<dbReference type="Gene3D" id="3.30.1380.10">
    <property type="match status" value="1"/>
</dbReference>
<dbReference type="Proteomes" id="UP000184225">
    <property type="component" value="Unassembled WGS sequence"/>
</dbReference>
<keyword evidence="1" id="KW-0812">Transmembrane</keyword>
<protein>
    <submittedName>
        <fullName evidence="2">Uncharacterized protein</fullName>
    </submittedName>
</protein>
<dbReference type="OrthoDB" id="655954at2"/>
<dbReference type="EMBL" id="FQYY01000008">
    <property type="protein sequence ID" value="SHJ09587.1"/>
    <property type="molecule type" value="Genomic_DNA"/>
</dbReference>
<accession>A0A1M6GHZ8</accession>
<organism evidence="2 3">
    <name type="scientific">Mesonia phycicola</name>
    <dbReference type="NCBI Taxonomy" id="579105"/>
    <lineage>
        <taxon>Bacteria</taxon>
        <taxon>Pseudomonadati</taxon>
        <taxon>Bacteroidota</taxon>
        <taxon>Flavobacteriia</taxon>
        <taxon>Flavobacteriales</taxon>
        <taxon>Flavobacteriaceae</taxon>
        <taxon>Mesonia</taxon>
    </lineage>
</organism>
<feature type="transmembrane region" description="Helical" evidence="1">
    <location>
        <begin position="7"/>
        <end position="31"/>
    </location>
</feature>